<evidence type="ECO:0000256" key="2">
    <source>
        <dbReference type="SAM" id="MobiDB-lite"/>
    </source>
</evidence>
<dbReference type="SUPFAM" id="SSF46579">
    <property type="entry name" value="Prefoldin"/>
    <property type="match status" value="1"/>
</dbReference>
<dbReference type="AlphaFoldDB" id="A0A7M7GK19"/>
<dbReference type="RefSeq" id="XP_003724888.2">
    <property type="nucleotide sequence ID" value="XM_003724840.3"/>
</dbReference>
<dbReference type="KEGG" id="spu:100889737"/>
<dbReference type="GeneID" id="100889737"/>
<protein>
    <submittedName>
        <fullName evidence="3">Uncharacterized protein</fullName>
    </submittedName>
</protein>
<feature type="coiled-coil region" evidence="1">
    <location>
        <begin position="360"/>
        <end position="486"/>
    </location>
</feature>
<reference evidence="3" key="2">
    <citation type="submission" date="2021-01" db="UniProtKB">
        <authorList>
            <consortium name="EnsemblMetazoa"/>
        </authorList>
    </citation>
    <scope>IDENTIFICATION</scope>
</reference>
<dbReference type="Gene3D" id="1.10.287.1490">
    <property type="match status" value="1"/>
</dbReference>
<proteinExistence type="predicted"/>
<organism evidence="3 4">
    <name type="scientific">Strongylocentrotus purpuratus</name>
    <name type="common">Purple sea urchin</name>
    <dbReference type="NCBI Taxonomy" id="7668"/>
    <lineage>
        <taxon>Eukaryota</taxon>
        <taxon>Metazoa</taxon>
        <taxon>Echinodermata</taxon>
        <taxon>Eleutherozoa</taxon>
        <taxon>Echinozoa</taxon>
        <taxon>Echinoidea</taxon>
        <taxon>Euechinoidea</taxon>
        <taxon>Echinacea</taxon>
        <taxon>Camarodonta</taxon>
        <taxon>Echinidea</taxon>
        <taxon>Strongylocentrotidae</taxon>
        <taxon>Strongylocentrotus</taxon>
    </lineage>
</organism>
<keyword evidence="4" id="KW-1185">Reference proteome</keyword>
<dbReference type="InParanoid" id="A0A7M7GK19"/>
<feature type="region of interest" description="Disordered" evidence="2">
    <location>
        <begin position="151"/>
        <end position="174"/>
    </location>
</feature>
<dbReference type="OrthoDB" id="9906453at2759"/>
<reference evidence="4" key="1">
    <citation type="submission" date="2015-02" db="EMBL/GenBank/DDBJ databases">
        <title>Genome sequencing for Strongylocentrotus purpuratus.</title>
        <authorList>
            <person name="Murali S."/>
            <person name="Liu Y."/>
            <person name="Vee V."/>
            <person name="English A."/>
            <person name="Wang M."/>
            <person name="Skinner E."/>
            <person name="Han Y."/>
            <person name="Muzny D.M."/>
            <person name="Worley K.C."/>
            <person name="Gibbs R.A."/>
        </authorList>
    </citation>
    <scope>NUCLEOTIDE SEQUENCE</scope>
</reference>
<name>A0A7M7GK19_STRPU</name>
<accession>A0A7M7GK19</accession>
<feature type="compositionally biased region" description="Polar residues" evidence="2">
    <location>
        <begin position="160"/>
        <end position="169"/>
    </location>
</feature>
<dbReference type="EnsemblMetazoa" id="XM_003724840">
    <property type="protein sequence ID" value="XP_003724888"/>
    <property type="gene ID" value="LOC100889737"/>
</dbReference>
<keyword evidence="1" id="KW-0175">Coiled coil</keyword>
<sequence>MDDPVSLAVCSMSPSRSEYEEFISKLENHGNVNVTFCCIASDVQRESRVFCQYDAVILIHSIARGRLSITDVQDAQYDEFLPRLSKEFGPSRIVVLVHGLSDPEASMEIFANRQPTTMRCSQWVKLCRSLQDEDVTSMVNLFLAKVQESPKPAPGWPTLPTETEGSLQDSQRHPQVEHITATKVTYSGDRWSLDMPSIDFIMCAQACTRDSLLQTLKTEAMQNMIHCLCFEQTQDGWQHITSDNSRTDPSKTDPVYDSLACMHSAIFIYRDKIPIEFNDDTLEDLKDIVNDKAQTEPVLVAMQGVVDDVCLNEILDISLSCTDEGVHIVRILPRVQGQSSERDHPKTETLSVKDKMELELKQVVALKEQFRSGIRELEEEMSECRSRIGALKGNITRLEKEKSQLSSAKEDERTTLQAIKKEVYEATEKIKEQEKVFQIHLDQIKEELEKLAETIASQKAHISEVQEKYAAECKKLEEKKSSAQYRVRGVKGEAAAIDKSFTTGIDKPTPDSNMRDNISDEDKHTSWHCCLCDLISLYNTIY</sequence>
<evidence type="ECO:0000313" key="3">
    <source>
        <dbReference type="EnsemblMetazoa" id="XP_003724888"/>
    </source>
</evidence>
<evidence type="ECO:0000313" key="4">
    <source>
        <dbReference type="Proteomes" id="UP000007110"/>
    </source>
</evidence>
<dbReference type="Proteomes" id="UP000007110">
    <property type="component" value="Unassembled WGS sequence"/>
</dbReference>
<evidence type="ECO:0000256" key="1">
    <source>
        <dbReference type="SAM" id="Coils"/>
    </source>
</evidence>